<sequence length="222" mass="24544">MFPCFISELVKGDQQILAGFLITKFMHTNPSLSLVNITEASLSRYLERQLHALQQADFSAEEIISCKTYKNTVSRLNIKLQDLIQSALPLISSNGRERLILRNPSRSQHTCMHCSFPGLVKEDRVSLVLRSSGLSQFHSLPGDAYAVNNALSPEGSGDDYETCLKILCSYWCVVDKSSGSGFPILIRSLSARVPDGHVASLFHGHPFLEENQFSRGAGKAGW</sequence>
<evidence type="ECO:0000313" key="2">
    <source>
        <dbReference type="Proteomes" id="UP001151752"/>
    </source>
</evidence>
<protein>
    <submittedName>
        <fullName evidence="1">6-PHOSPHOGLUCONOLACTONASE 3 CHLOROPLASTIC</fullName>
    </submittedName>
</protein>
<dbReference type="PANTHER" id="PTHR15922">
    <property type="entry name" value="NEUROBLASTOMA-AMPLIFIED SEQUENCE"/>
    <property type="match status" value="1"/>
</dbReference>
<dbReference type="EMBL" id="JAPFFM010000019">
    <property type="protein sequence ID" value="KAJ6687469.1"/>
    <property type="molecule type" value="Genomic_DNA"/>
</dbReference>
<dbReference type="GO" id="GO:0070939">
    <property type="term" value="C:Dsl1/NZR complex"/>
    <property type="evidence" value="ECO:0007669"/>
    <property type="project" value="TreeGrafter"/>
</dbReference>
<dbReference type="Proteomes" id="UP001151752">
    <property type="component" value="Chromosome 15W"/>
</dbReference>
<reference evidence="1" key="1">
    <citation type="submission" date="2022-11" db="EMBL/GenBank/DDBJ databases">
        <authorList>
            <person name="Hyden B.L."/>
            <person name="Feng K."/>
            <person name="Yates T."/>
            <person name="Jawdy S."/>
            <person name="Smart L.B."/>
            <person name="Muchero W."/>
        </authorList>
    </citation>
    <scope>NUCLEOTIDE SEQUENCE</scope>
    <source>
        <tissue evidence="1">Shoot tip</tissue>
    </source>
</reference>
<name>A0A9Q0SRK1_9ROSI</name>
<dbReference type="GO" id="GO:0006890">
    <property type="term" value="P:retrograde vesicle-mediated transport, Golgi to endoplasmic reticulum"/>
    <property type="evidence" value="ECO:0007669"/>
    <property type="project" value="TreeGrafter"/>
</dbReference>
<keyword evidence="2" id="KW-1185">Reference proteome</keyword>
<comment type="caution">
    <text evidence="1">The sequence shown here is derived from an EMBL/GenBank/DDBJ whole genome shotgun (WGS) entry which is preliminary data.</text>
</comment>
<dbReference type="PANTHER" id="PTHR15922:SF2">
    <property type="entry name" value="NBAS SUBUNIT OF NRZ TETHERING COMPLEX"/>
    <property type="match status" value="1"/>
</dbReference>
<dbReference type="AlphaFoldDB" id="A0A9Q0SRK1"/>
<evidence type="ECO:0000313" key="1">
    <source>
        <dbReference type="EMBL" id="KAJ6687469.1"/>
    </source>
</evidence>
<gene>
    <name evidence="1" type="ORF">OIU74_016207</name>
</gene>
<proteinExistence type="predicted"/>
<reference evidence="1" key="2">
    <citation type="journal article" date="2023" name="Int. J. Mol. Sci.">
        <title>De Novo Assembly and Annotation of 11 Diverse Shrub Willow (Salix) Genomes Reveals Novel Gene Organization in Sex-Linked Regions.</title>
        <authorList>
            <person name="Hyden B."/>
            <person name="Feng K."/>
            <person name="Yates T.B."/>
            <person name="Jawdy S."/>
            <person name="Cereghino C."/>
            <person name="Smart L.B."/>
            <person name="Muchero W."/>
        </authorList>
    </citation>
    <scope>NUCLEOTIDE SEQUENCE</scope>
    <source>
        <tissue evidence="1">Shoot tip</tissue>
    </source>
</reference>
<accession>A0A9Q0SRK1</accession>
<dbReference type="GO" id="GO:0000149">
    <property type="term" value="F:SNARE binding"/>
    <property type="evidence" value="ECO:0007669"/>
    <property type="project" value="TreeGrafter"/>
</dbReference>
<organism evidence="1 2">
    <name type="scientific">Salix koriyanagi</name>
    <dbReference type="NCBI Taxonomy" id="2511006"/>
    <lineage>
        <taxon>Eukaryota</taxon>
        <taxon>Viridiplantae</taxon>
        <taxon>Streptophyta</taxon>
        <taxon>Embryophyta</taxon>
        <taxon>Tracheophyta</taxon>
        <taxon>Spermatophyta</taxon>
        <taxon>Magnoliopsida</taxon>
        <taxon>eudicotyledons</taxon>
        <taxon>Gunneridae</taxon>
        <taxon>Pentapetalae</taxon>
        <taxon>rosids</taxon>
        <taxon>fabids</taxon>
        <taxon>Malpighiales</taxon>
        <taxon>Salicaceae</taxon>
        <taxon>Saliceae</taxon>
        <taxon>Salix</taxon>
    </lineage>
</organism>